<keyword evidence="1 2" id="KW-0808">Transferase</keyword>
<dbReference type="EC" id="2.5.1.-" evidence="2"/>
<dbReference type="InterPro" id="IPR018520">
    <property type="entry name" value="UPP_synth-like_CS"/>
</dbReference>
<comment type="function">
    <text evidence="2">Catalyzes the condensation of isopentenyl diphosphate (IPP) with allylic pyrophosphates generating different type of terpenoids.</text>
</comment>
<dbReference type="NCBIfam" id="NF011405">
    <property type="entry name" value="PRK14830.1"/>
    <property type="match status" value="1"/>
</dbReference>
<feature type="binding site" evidence="2">
    <location>
        <position position="18"/>
    </location>
    <ligand>
        <name>Mg(2+)</name>
        <dbReference type="ChEBI" id="CHEBI:18420"/>
    </ligand>
</feature>
<proteinExistence type="inferred from homology"/>
<feature type="binding site" evidence="2">
    <location>
        <position position="35"/>
    </location>
    <ligand>
        <name>substrate</name>
    </ligand>
</feature>
<dbReference type="PROSITE" id="PS01066">
    <property type="entry name" value="UPP_SYNTHASE"/>
    <property type="match status" value="1"/>
</dbReference>
<dbReference type="HAMAP" id="MF_01139">
    <property type="entry name" value="ISPT"/>
    <property type="match status" value="1"/>
</dbReference>
<keyword evidence="4" id="KW-1185">Reference proteome</keyword>
<comment type="cofactor">
    <cofactor evidence="2">
        <name>Mg(2+)</name>
        <dbReference type="ChEBI" id="CHEBI:18420"/>
    </cofactor>
    <text evidence="2">Binds 2 magnesium ions per subunit.</text>
</comment>
<dbReference type="AlphaFoldDB" id="A0AAU9DA55"/>
<feature type="binding site" evidence="2">
    <location>
        <position position="31"/>
    </location>
    <ligand>
        <name>substrate</name>
    </ligand>
</feature>
<accession>A0AAU9DA55</accession>
<dbReference type="GO" id="GO:0008834">
    <property type="term" value="F:ditrans,polycis-undecaprenyl-diphosphate synthase [(2E,6E)-farnesyl-diphosphate specific] activity"/>
    <property type="evidence" value="ECO:0007669"/>
    <property type="project" value="TreeGrafter"/>
</dbReference>
<dbReference type="PANTHER" id="PTHR10291:SF0">
    <property type="entry name" value="DEHYDRODOLICHYL DIPHOSPHATE SYNTHASE 2"/>
    <property type="match status" value="1"/>
</dbReference>
<dbReference type="FunFam" id="3.40.1180.10:FF:000001">
    <property type="entry name" value="(2E,6E)-farnesyl-diphosphate-specific ditrans,polycis-undecaprenyl-diphosphate synthase"/>
    <property type="match status" value="1"/>
</dbReference>
<comment type="similarity">
    <text evidence="2">Belongs to the UPP synthase family.</text>
</comment>
<protein>
    <recommendedName>
        <fullName evidence="2">Isoprenyl transferase</fullName>
        <ecNumber evidence="2">2.5.1.-</ecNumber>
    </recommendedName>
</protein>
<feature type="binding site" evidence="2">
    <location>
        <position position="67"/>
    </location>
    <ligand>
        <name>substrate</name>
    </ligand>
</feature>
<feature type="binding site" evidence="2">
    <location>
        <begin position="19"/>
        <end position="22"/>
    </location>
    <ligand>
        <name>substrate</name>
    </ligand>
</feature>
<feature type="active site" description="Proton acceptor" evidence="2">
    <location>
        <position position="66"/>
    </location>
</feature>
<feature type="binding site" evidence="2">
    <location>
        <position position="69"/>
    </location>
    <ligand>
        <name>substrate</name>
    </ligand>
</feature>
<dbReference type="CDD" id="cd00475">
    <property type="entry name" value="Cis_IPPS"/>
    <property type="match status" value="1"/>
</dbReference>
<evidence type="ECO:0000313" key="3">
    <source>
        <dbReference type="EMBL" id="BDR58390.1"/>
    </source>
</evidence>
<keyword evidence="2" id="KW-0460">Magnesium</keyword>
<reference evidence="3 4" key="1">
    <citation type="journal article" date="2023" name="Microbiol. Spectr.">
        <title>Symbiosis of Carpenter Bees with Uncharacterized Lactic Acid Bacteria Showing NAD Auxotrophy.</title>
        <authorList>
            <person name="Kawasaki S."/>
            <person name="Ozawa K."/>
            <person name="Mori T."/>
            <person name="Yamamoto A."/>
            <person name="Ito M."/>
            <person name="Ohkuma M."/>
            <person name="Sakamoto M."/>
            <person name="Matsutani M."/>
        </authorList>
    </citation>
    <scope>NUCLEOTIDE SEQUENCE [LARGE SCALE GENOMIC DNA]</scope>
    <source>
        <strain evidence="3 4">XA3</strain>
    </source>
</reference>
<feature type="active site" evidence="2">
    <location>
        <position position="18"/>
    </location>
</feature>
<feature type="binding site" evidence="2">
    <location>
        <begin position="194"/>
        <end position="196"/>
    </location>
    <ligand>
        <name>substrate</name>
    </ligand>
</feature>
<dbReference type="EMBL" id="AP026802">
    <property type="protein sequence ID" value="BDR58390.1"/>
    <property type="molecule type" value="Genomic_DNA"/>
</dbReference>
<dbReference type="SUPFAM" id="SSF64005">
    <property type="entry name" value="Undecaprenyl diphosphate synthase"/>
    <property type="match status" value="1"/>
</dbReference>
<feature type="binding site" evidence="2">
    <location>
        <position position="188"/>
    </location>
    <ligand>
        <name>substrate</name>
    </ligand>
</feature>
<name>A0AAU9DA55_9LACO</name>
<dbReference type="Gene3D" id="3.40.1180.10">
    <property type="entry name" value="Decaprenyl diphosphate synthase-like"/>
    <property type="match status" value="1"/>
</dbReference>
<organism evidence="3 4">
    <name type="scientific">Xylocopilactobacillus apicola</name>
    <dbReference type="NCBI Taxonomy" id="2932184"/>
    <lineage>
        <taxon>Bacteria</taxon>
        <taxon>Bacillati</taxon>
        <taxon>Bacillota</taxon>
        <taxon>Bacilli</taxon>
        <taxon>Lactobacillales</taxon>
        <taxon>Lactobacillaceae</taxon>
        <taxon>Xylocopilactobacillus</taxon>
    </lineage>
</organism>
<evidence type="ECO:0000256" key="2">
    <source>
        <dbReference type="HAMAP-Rule" id="MF_01139"/>
    </source>
</evidence>
<dbReference type="KEGG" id="xap:XA3_08310"/>
<dbReference type="Proteomes" id="UP001321861">
    <property type="component" value="Chromosome"/>
</dbReference>
<dbReference type="PANTHER" id="PTHR10291">
    <property type="entry name" value="DEHYDRODOLICHYL DIPHOSPHATE SYNTHASE FAMILY MEMBER"/>
    <property type="match status" value="1"/>
</dbReference>
<dbReference type="InterPro" id="IPR001441">
    <property type="entry name" value="UPP_synth-like"/>
</dbReference>
<dbReference type="InterPro" id="IPR036424">
    <property type="entry name" value="UPP_synth-like_sf"/>
</dbReference>
<evidence type="ECO:0000313" key="4">
    <source>
        <dbReference type="Proteomes" id="UP001321861"/>
    </source>
</evidence>
<dbReference type="GO" id="GO:0000287">
    <property type="term" value="F:magnesium ion binding"/>
    <property type="evidence" value="ECO:0007669"/>
    <property type="project" value="UniProtKB-UniRule"/>
</dbReference>
<feature type="binding site" evidence="2">
    <location>
        <position position="207"/>
    </location>
    <ligand>
        <name>Mg(2+)</name>
        <dbReference type="ChEBI" id="CHEBI:18420"/>
    </ligand>
</feature>
<gene>
    <name evidence="3" type="primary">uppS</name>
    <name evidence="3" type="ORF">XA3_08310</name>
</gene>
<evidence type="ECO:0000256" key="1">
    <source>
        <dbReference type="ARBA" id="ARBA00022679"/>
    </source>
</evidence>
<feature type="binding site" evidence="2">
    <location>
        <begin position="63"/>
        <end position="65"/>
    </location>
    <ligand>
        <name>substrate</name>
    </ligand>
</feature>
<dbReference type="NCBIfam" id="TIGR00055">
    <property type="entry name" value="uppS"/>
    <property type="match status" value="1"/>
</dbReference>
<dbReference type="RefSeq" id="WP_317636295.1">
    <property type="nucleotide sequence ID" value="NZ_AP026802.1"/>
</dbReference>
<comment type="subunit">
    <text evidence="2">Homodimer.</text>
</comment>
<dbReference type="GO" id="GO:0005829">
    <property type="term" value="C:cytosol"/>
    <property type="evidence" value="ECO:0007669"/>
    <property type="project" value="TreeGrafter"/>
</dbReference>
<keyword evidence="2" id="KW-0479">Metal-binding</keyword>
<dbReference type="GO" id="GO:0016094">
    <property type="term" value="P:polyprenol biosynthetic process"/>
    <property type="evidence" value="ECO:0007669"/>
    <property type="project" value="TreeGrafter"/>
</dbReference>
<dbReference type="Pfam" id="PF01255">
    <property type="entry name" value="Prenyltransf"/>
    <property type="match status" value="1"/>
</dbReference>
<feature type="binding site" evidence="2">
    <location>
        <position position="23"/>
    </location>
    <ligand>
        <name>substrate</name>
    </ligand>
</feature>
<sequence>MNKIEQTNIPAHVAIIMDGNGRWAKKRHLPRIAGHKEGMENVRRITIEANDLGIKVLTLYSFSTENWNRPSDEVSFLMKLPVLFFNKYVPELIERNVKVKITGFTDQIPSATLKVLHQAVEETKNNTGLILNFAFNYGGKAELVNAAQQIARQVKNGLVEPEDIDENYFEKHLLTKLGDLDDVDLLIRTSGEQRISNFLLWQLAYSELYFTDTYWPDFSANDLLKATKVYEQRNRRFGAL</sequence>
<dbReference type="GO" id="GO:0030145">
    <property type="term" value="F:manganese ion binding"/>
    <property type="evidence" value="ECO:0007669"/>
    <property type="project" value="TreeGrafter"/>
</dbReference>